<dbReference type="GO" id="GO:0055085">
    <property type="term" value="P:transmembrane transport"/>
    <property type="evidence" value="ECO:0007669"/>
    <property type="project" value="TreeGrafter"/>
</dbReference>
<accession>A0A8J2U326</accession>
<dbReference type="PANTHER" id="PTHR36920">
    <property type="match status" value="1"/>
</dbReference>
<keyword evidence="1" id="KW-0732">Signal</keyword>
<reference evidence="3" key="1">
    <citation type="journal article" date="2019" name="Int. J. Syst. Evol. Microbiol.">
        <title>The Global Catalogue of Microorganisms (GCM) 10K type strain sequencing project: providing services to taxonomists for standard genome sequencing and annotation.</title>
        <authorList>
            <consortium name="The Broad Institute Genomics Platform"/>
            <consortium name="The Broad Institute Genome Sequencing Center for Infectious Disease"/>
            <person name="Wu L."/>
            <person name="Ma J."/>
        </authorList>
    </citation>
    <scope>NUCLEOTIDE SEQUENCE [LARGE SCALE GENOMIC DNA]</scope>
    <source>
        <strain evidence="3">CGMCC 1.10130</strain>
    </source>
</reference>
<protein>
    <submittedName>
        <fullName evidence="2">Outer membrane protein OmpW</fullName>
    </submittedName>
</protein>
<dbReference type="GO" id="GO:0019867">
    <property type="term" value="C:outer membrane"/>
    <property type="evidence" value="ECO:0007669"/>
    <property type="project" value="InterPro"/>
</dbReference>
<evidence type="ECO:0000256" key="1">
    <source>
        <dbReference type="SAM" id="SignalP"/>
    </source>
</evidence>
<sequence>MKTTILAAAVSLATLGLSSTALAHQAGDIIVRGGIVHVSPDDSSGNVHVESLGDTGMTVGVDSNTQIGLNFAYMFDNNWGIELLAATPFTHDVNLQNSALGLGDGKLAEVSHLPPTLSLQYYFGGPESKFRPYVGAGLNYTIFFDEQFKGSRKDQGFNSLDLDSSFGWAAQIGLDYKLNEKWHLNGQIRYIDISTDANFKVGELKSKVSVDIDPFVYMVSAGYTF</sequence>
<dbReference type="RefSeq" id="WP_087504862.1">
    <property type="nucleotide sequence ID" value="NZ_BMDX01000003.1"/>
</dbReference>
<name>A0A8J2U326_9GAMM</name>
<dbReference type="SUPFAM" id="SSF56925">
    <property type="entry name" value="OMPA-like"/>
    <property type="match status" value="1"/>
</dbReference>
<dbReference type="InterPro" id="IPR005618">
    <property type="entry name" value="OMPW"/>
</dbReference>
<dbReference type="Gene3D" id="2.40.160.20">
    <property type="match status" value="1"/>
</dbReference>
<dbReference type="InterPro" id="IPR011250">
    <property type="entry name" value="OMP/PagP_B-barrel"/>
</dbReference>
<dbReference type="EMBL" id="BMDX01000003">
    <property type="protein sequence ID" value="GGA69183.1"/>
    <property type="molecule type" value="Genomic_DNA"/>
</dbReference>
<feature type="signal peptide" evidence="1">
    <location>
        <begin position="1"/>
        <end position="23"/>
    </location>
</feature>
<comment type="caution">
    <text evidence="2">The sequence shown here is derived from an EMBL/GenBank/DDBJ whole genome shotgun (WGS) entry which is preliminary data.</text>
</comment>
<feature type="chain" id="PRO_5035310090" evidence="1">
    <location>
        <begin position="24"/>
        <end position="225"/>
    </location>
</feature>
<dbReference type="PANTHER" id="PTHR36920:SF1">
    <property type="entry name" value="OUTER MEMBRANE PROTEIN W"/>
    <property type="match status" value="1"/>
</dbReference>
<gene>
    <name evidence="2" type="ORF">GCM10011369_08530</name>
</gene>
<organism evidence="2 3">
    <name type="scientific">Neiella marina</name>
    <dbReference type="NCBI Taxonomy" id="508461"/>
    <lineage>
        <taxon>Bacteria</taxon>
        <taxon>Pseudomonadati</taxon>
        <taxon>Pseudomonadota</taxon>
        <taxon>Gammaproteobacteria</taxon>
        <taxon>Alteromonadales</taxon>
        <taxon>Echinimonadaceae</taxon>
        <taxon>Neiella</taxon>
    </lineage>
</organism>
<keyword evidence="3" id="KW-1185">Reference proteome</keyword>
<proteinExistence type="predicted"/>
<evidence type="ECO:0000313" key="2">
    <source>
        <dbReference type="EMBL" id="GGA69183.1"/>
    </source>
</evidence>
<dbReference type="Proteomes" id="UP000619743">
    <property type="component" value="Unassembled WGS sequence"/>
</dbReference>
<dbReference type="Pfam" id="PF03922">
    <property type="entry name" value="OmpW"/>
    <property type="match status" value="1"/>
</dbReference>
<dbReference type="AlphaFoldDB" id="A0A8J2U326"/>
<dbReference type="OrthoDB" id="9807574at2"/>
<evidence type="ECO:0000313" key="3">
    <source>
        <dbReference type="Proteomes" id="UP000619743"/>
    </source>
</evidence>